<proteinExistence type="predicted"/>
<sequence>MMQKGVFPNEITYNALINGLCKLRRLEEAYNLFYEMQSKGLSPNKYTYTLLINENRNLGNWNEALRLYCQMLEKDIQPDACTHHVLLSSLMRTAMFMQLSISRMKILVVDCFLTVLWRIFKMADWLPLII</sequence>
<evidence type="ECO:0000313" key="1">
    <source>
        <dbReference type="EMBL" id="KAJ8634887.1"/>
    </source>
</evidence>
<keyword evidence="2" id="KW-1185">Reference proteome</keyword>
<name>A0ACC2LN75_PERAE</name>
<dbReference type="Proteomes" id="UP001234297">
    <property type="component" value="Chromosome 3"/>
</dbReference>
<accession>A0ACC2LN75</accession>
<protein>
    <submittedName>
        <fullName evidence="1">Uncharacterized protein</fullName>
    </submittedName>
</protein>
<dbReference type="EMBL" id="CM056811">
    <property type="protein sequence ID" value="KAJ8634887.1"/>
    <property type="molecule type" value="Genomic_DNA"/>
</dbReference>
<reference evidence="1 2" key="1">
    <citation type="journal article" date="2022" name="Hortic Res">
        <title>A haplotype resolved chromosomal level avocado genome allows analysis of novel avocado genes.</title>
        <authorList>
            <person name="Nath O."/>
            <person name="Fletcher S.J."/>
            <person name="Hayward A."/>
            <person name="Shaw L.M."/>
            <person name="Masouleh A.K."/>
            <person name="Furtado A."/>
            <person name="Henry R.J."/>
            <person name="Mitter N."/>
        </authorList>
    </citation>
    <scope>NUCLEOTIDE SEQUENCE [LARGE SCALE GENOMIC DNA]</scope>
    <source>
        <strain evidence="2">cv. Hass</strain>
    </source>
</reference>
<comment type="caution">
    <text evidence="1">The sequence shown here is derived from an EMBL/GenBank/DDBJ whole genome shotgun (WGS) entry which is preliminary data.</text>
</comment>
<gene>
    <name evidence="1" type="ORF">MRB53_009154</name>
</gene>
<evidence type="ECO:0000313" key="2">
    <source>
        <dbReference type="Proteomes" id="UP001234297"/>
    </source>
</evidence>
<organism evidence="1 2">
    <name type="scientific">Persea americana</name>
    <name type="common">Avocado</name>
    <dbReference type="NCBI Taxonomy" id="3435"/>
    <lineage>
        <taxon>Eukaryota</taxon>
        <taxon>Viridiplantae</taxon>
        <taxon>Streptophyta</taxon>
        <taxon>Embryophyta</taxon>
        <taxon>Tracheophyta</taxon>
        <taxon>Spermatophyta</taxon>
        <taxon>Magnoliopsida</taxon>
        <taxon>Magnoliidae</taxon>
        <taxon>Laurales</taxon>
        <taxon>Lauraceae</taxon>
        <taxon>Persea</taxon>
    </lineage>
</organism>